<dbReference type="AlphaFoldDB" id="A0AAC9NJH9"/>
<organism evidence="1 2">
    <name type="scientific">Virgibacillus halodenitrificans</name>
    <name type="common">Bacillus halodenitrificans</name>
    <dbReference type="NCBI Taxonomy" id="1482"/>
    <lineage>
        <taxon>Bacteria</taxon>
        <taxon>Bacillati</taxon>
        <taxon>Bacillota</taxon>
        <taxon>Bacilli</taxon>
        <taxon>Bacillales</taxon>
        <taxon>Bacillaceae</taxon>
        <taxon>Virgibacillus</taxon>
    </lineage>
</organism>
<proteinExistence type="predicted"/>
<evidence type="ECO:0000313" key="1">
    <source>
        <dbReference type="EMBL" id="APC46689.1"/>
    </source>
</evidence>
<accession>A0AAC9NJH9</accession>
<name>A0AAC9NJH9_VIRHA</name>
<dbReference type="EMBL" id="CP017962">
    <property type="protein sequence ID" value="APC46689.1"/>
    <property type="molecule type" value="Genomic_DNA"/>
</dbReference>
<gene>
    <name evidence="1" type="ORF">BME96_00015</name>
</gene>
<sequence>MPVESVPLKRKSMGPSTSLKEINTNQVTSQFIYIVNYYITQHLFIAKFILKKAYPHVDKLFCWLKTSLTD</sequence>
<evidence type="ECO:0000313" key="2">
    <source>
        <dbReference type="Proteomes" id="UP000182945"/>
    </source>
</evidence>
<dbReference type="KEGG" id="vhl:BME96_00015"/>
<reference evidence="1 2" key="1">
    <citation type="submission" date="2016-11" db="EMBL/GenBank/DDBJ databases">
        <title>Complete genome sequencing of Virgibacillus halodenitrificans PDB-F2.</title>
        <authorList>
            <person name="Sun Z."/>
            <person name="Zhou Y."/>
            <person name="Li H."/>
        </authorList>
    </citation>
    <scope>NUCLEOTIDE SEQUENCE [LARGE SCALE GENOMIC DNA]</scope>
    <source>
        <strain evidence="1 2">PDB-F2</strain>
    </source>
</reference>
<protein>
    <submittedName>
        <fullName evidence="1">Uncharacterized protein</fullName>
    </submittedName>
</protein>
<dbReference type="Proteomes" id="UP000182945">
    <property type="component" value="Chromosome"/>
</dbReference>